<sequence length="67" mass="7830">MFRVVAMQPIVHIMENKFWKFFCRDIADAGKLQISTSAREKILKKGEVDGMRRLQLNLISYECSQLP</sequence>
<dbReference type="EMBL" id="JARK01001341">
    <property type="protein sequence ID" value="EYC29962.1"/>
    <property type="molecule type" value="Genomic_DNA"/>
</dbReference>
<proteinExistence type="predicted"/>
<dbReference type="AlphaFoldDB" id="A0A016VSE4"/>
<organism evidence="1 2">
    <name type="scientific">Ancylostoma ceylanicum</name>
    <dbReference type="NCBI Taxonomy" id="53326"/>
    <lineage>
        <taxon>Eukaryota</taxon>
        <taxon>Metazoa</taxon>
        <taxon>Ecdysozoa</taxon>
        <taxon>Nematoda</taxon>
        <taxon>Chromadorea</taxon>
        <taxon>Rhabditida</taxon>
        <taxon>Rhabditina</taxon>
        <taxon>Rhabditomorpha</taxon>
        <taxon>Strongyloidea</taxon>
        <taxon>Ancylostomatidae</taxon>
        <taxon>Ancylostomatinae</taxon>
        <taxon>Ancylostoma</taxon>
    </lineage>
</organism>
<protein>
    <submittedName>
        <fullName evidence="1">Uncharacterized protein</fullName>
    </submittedName>
</protein>
<keyword evidence="2" id="KW-1185">Reference proteome</keyword>
<dbReference type="Proteomes" id="UP000024635">
    <property type="component" value="Unassembled WGS sequence"/>
</dbReference>
<accession>A0A016VSE4</accession>
<evidence type="ECO:0000313" key="2">
    <source>
        <dbReference type="Proteomes" id="UP000024635"/>
    </source>
</evidence>
<reference evidence="2" key="1">
    <citation type="journal article" date="2015" name="Nat. Genet.">
        <title>The genome and transcriptome of the zoonotic hookworm Ancylostoma ceylanicum identify infection-specific gene families.</title>
        <authorList>
            <person name="Schwarz E.M."/>
            <person name="Hu Y."/>
            <person name="Antoshechkin I."/>
            <person name="Miller M.M."/>
            <person name="Sternberg P.W."/>
            <person name="Aroian R.V."/>
        </authorList>
    </citation>
    <scope>NUCLEOTIDE SEQUENCE</scope>
    <source>
        <strain evidence="2">HY135</strain>
    </source>
</reference>
<evidence type="ECO:0000313" key="1">
    <source>
        <dbReference type="EMBL" id="EYC29962.1"/>
    </source>
</evidence>
<name>A0A016VSE4_9BILA</name>
<gene>
    <name evidence="1" type="primary">Acey_s0005.g2359</name>
    <name evidence="1" type="ORF">Y032_0005g2359</name>
</gene>
<comment type="caution">
    <text evidence="1">The sequence shown here is derived from an EMBL/GenBank/DDBJ whole genome shotgun (WGS) entry which is preliminary data.</text>
</comment>